<dbReference type="GO" id="GO:0016491">
    <property type="term" value="F:oxidoreductase activity"/>
    <property type="evidence" value="ECO:0007669"/>
    <property type="project" value="InterPro"/>
</dbReference>
<organism evidence="2 3">
    <name type="scientific">Kineosporia babensis</name>
    <dbReference type="NCBI Taxonomy" id="499548"/>
    <lineage>
        <taxon>Bacteria</taxon>
        <taxon>Bacillati</taxon>
        <taxon>Actinomycetota</taxon>
        <taxon>Actinomycetes</taxon>
        <taxon>Kineosporiales</taxon>
        <taxon>Kineosporiaceae</taxon>
        <taxon>Kineosporia</taxon>
    </lineage>
</organism>
<evidence type="ECO:0000313" key="2">
    <source>
        <dbReference type="EMBL" id="MCD5311844.1"/>
    </source>
</evidence>
<comment type="caution">
    <text evidence="2">The sequence shown here is derived from an EMBL/GenBank/DDBJ whole genome shotgun (WGS) entry which is preliminary data.</text>
</comment>
<protein>
    <submittedName>
        <fullName evidence="2">Siderophore-interacting protein</fullName>
    </submittedName>
</protein>
<dbReference type="PANTHER" id="PTHR30157">
    <property type="entry name" value="FERRIC REDUCTASE, NADPH-DEPENDENT"/>
    <property type="match status" value="1"/>
</dbReference>
<name>A0A9X1STG2_9ACTN</name>
<dbReference type="InterPro" id="IPR017938">
    <property type="entry name" value="Riboflavin_synthase-like_b-brl"/>
</dbReference>
<dbReference type="InterPro" id="IPR007037">
    <property type="entry name" value="SIP_rossman_dom"/>
</dbReference>
<feature type="domain" description="FAD-binding FR-type" evidence="1">
    <location>
        <begin position="20"/>
        <end position="143"/>
    </location>
</feature>
<dbReference type="RefSeq" id="WP_231441461.1">
    <property type="nucleotide sequence ID" value="NZ_JAJOMB010000006.1"/>
</dbReference>
<dbReference type="Gene3D" id="3.40.50.80">
    <property type="entry name" value="Nucleotide-binding domain of ferredoxin-NADP reductase (FNR) module"/>
    <property type="match status" value="1"/>
</dbReference>
<dbReference type="InterPro" id="IPR013113">
    <property type="entry name" value="SIP_FAD-bd"/>
</dbReference>
<dbReference type="Pfam" id="PF04954">
    <property type="entry name" value="SIP"/>
    <property type="match status" value="1"/>
</dbReference>
<dbReference type="PANTHER" id="PTHR30157:SF0">
    <property type="entry name" value="NADPH-DEPENDENT FERRIC-CHELATE REDUCTASE"/>
    <property type="match status" value="1"/>
</dbReference>
<proteinExistence type="predicted"/>
<dbReference type="Proteomes" id="UP001138997">
    <property type="component" value="Unassembled WGS sequence"/>
</dbReference>
<sequence length="307" mass="34317">MAKASSVRGRYPGLPESYEPRVHLAEVTQVRRVSEGMARVTLGGEDMHDYPTTGIGDEYVRLFFPDEPDAGVRLPYVTAQGWEYAEGVEPSQMRTYTIREHRSGFVDVDFVLHEGGVAAAWALQARAGQRIGLNPPSALYARPEWARRQILVADEPALPAALRIAELTAGQVPTTLIAEVRGPAYQLEAAGVDIRYVWLRGTGNGHAPSELLPALLRSGVDEQTYVWVASETRLSRHARKYLRHERALPAEAYKSIGYWTDKSEEWSARYDALGDEFKVKVRKLYDSDRDTEDIVDEVARLYEAAGL</sequence>
<dbReference type="InterPro" id="IPR017927">
    <property type="entry name" value="FAD-bd_FR_type"/>
</dbReference>
<gene>
    <name evidence="2" type="ORF">LR394_13120</name>
</gene>
<dbReference type="AlphaFoldDB" id="A0A9X1STG2"/>
<evidence type="ECO:0000259" key="1">
    <source>
        <dbReference type="PROSITE" id="PS51384"/>
    </source>
</evidence>
<dbReference type="Gene3D" id="2.40.30.10">
    <property type="entry name" value="Translation factors"/>
    <property type="match status" value="1"/>
</dbReference>
<dbReference type="Pfam" id="PF08021">
    <property type="entry name" value="FAD_binding_9"/>
    <property type="match status" value="1"/>
</dbReference>
<dbReference type="CDD" id="cd06193">
    <property type="entry name" value="siderophore_interacting"/>
    <property type="match status" value="1"/>
</dbReference>
<reference evidence="2" key="1">
    <citation type="submission" date="2021-11" db="EMBL/GenBank/DDBJ databases">
        <title>Streptomyces corallinus and Kineosporia corallina sp. nov., two new coral-derived marine actinobacteria.</title>
        <authorList>
            <person name="Buangrab K."/>
            <person name="Sutthacheep M."/>
            <person name="Yeemin T."/>
            <person name="Harunari E."/>
            <person name="Igarashi Y."/>
            <person name="Sripreechasak P."/>
            <person name="Kanchanasin P."/>
            <person name="Tanasupawat S."/>
            <person name="Phongsopitanun W."/>
        </authorList>
    </citation>
    <scope>NUCLEOTIDE SEQUENCE</scope>
    <source>
        <strain evidence="2">JCM 31032</strain>
    </source>
</reference>
<dbReference type="EMBL" id="JAJOMB010000006">
    <property type="protein sequence ID" value="MCD5311844.1"/>
    <property type="molecule type" value="Genomic_DNA"/>
</dbReference>
<dbReference type="InterPro" id="IPR039261">
    <property type="entry name" value="FNR_nucleotide-bd"/>
</dbReference>
<evidence type="ECO:0000313" key="3">
    <source>
        <dbReference type="Proteomes" id="UP001138997"/>
    </source>
</evidence>
<keyword evidence="3" id="KW-1185">Reference proteome</keyword>
<dbReference type="PROSITE" id="PS51384">
    <property type="entry name" value="FAD_FR"/>
    <property type="match status" value="1"/>
</dbReference>
<dbReference type="SUPFAM" id="SSF63380">
    <property type="entry name" value="Riboflavin synthase domain-like"/>
    <property type="match status" value="1"/>
</dbReference>
<accession>A0A9X1STG2</accession>
<dbReference type="InterPro" id="IPR039374">
    <property type="entry name" value="SIP_fam"/>
</dbReference>